<organism evidence="1 2">
    <name type="scientific">Pyrenophora tritici-repentis</name>
    <dbReference type="NCBI Taxonomy" id="45151"/>
    <lineage>
        <taxon>Eukaryota</taxon>
        <taxon>Fungi</taxon>
        <taxon>Dikarya</taxon>
        <taxon>Ascomycota</taxon>
        <taxon>Pezizomycotina</taxon>
        <taxon>Dothideomycetes</taxon>
        <taxon>Pleosporomycetidae</taxon>
        <taxon>Pleosporales</taxon>
        <taxon>Pleosporineae</taxon>
        <taxon>Pleosporaceae</taxon>
        <taxon>Pyrenophora</taxon>
    </lineage>
</organism>
<gene>
    <name evidence="1" type="ORF">PtrM4_113950</name>
</gene>
<accession>A0A834RSH9</accession>
<dbReference type="AlphaFoldDB" id="A0A834RSH9"/>
<dbReference type="Proteomes" id="UP000245464">
    <property type="component" value="Chromosome 6"/>
</dbReference>
<reference evidence="1 2" key="1">
    <citation type="journal article" date="2018" name="BMC Genomics">
        <title>Comparative genomics of the wheat fungal pathogen Pyrenophora tritici-repentis reveals chromosomal variations and genome plasticity.</title>
        <authorList>
            <person name="Moolhuijzen P."/>
            <person name="See P.T."/>
            <person name="Hane J.K."/>
            <person name="Shi G."/>
            <person name="Liu Z."/>
            <person name="Oliver R.P."/>
            <person name="Moffat C.S."/>
        </authorList>
    </citation>
    <scope>NUCLEOTIDE SEQUENCE [LARGE SCALE GENOMIC DNA]</scope>
    <source>
        <strain evidence="1">M4</strain>
    </source>
</reference>
<dbReference type="PANTHER" id="PTHR34502">
    <property type="entry name" value="DUF6594 DOMAIN-CONTAINING PROTEIN-RELATED"/>
    <property type="match status" value="1"/>
</dbReference>
<dbReference type="EMBL" id="NQIK02000006">
    <property type="protein sequence ID" value="KAF7568980.1"/>
    <property type="molecule type" value="Genomic_DNA"/>
</dbReference>
<protein>
    <submittedName>
        <fullName evidence="1">Uncharacterized protein</fullName>
    </submittedName>
</protein>
<evidence type="ECO:0000313" key="1">
    <source>
        <dbReference type="EMBL" id="KAF7568980.1"/>
    </source>
</evidence>
<dbReference type="KEGG" id="ptrr:6342719"/>
<proteinExistence type="predicted"/>
<dbReference type="RefSeq" id="XP_065961294.1">
    <property type="nucleotide sequence ID" value="XM_066108109.1"/>
</dbReference>
<dbReference type="Pfam" id="PF20237">
    <property type="entry name" value="DUF6594"/>
    <property type="match status" value="1"/>
</dbReference>
<dbReference type="InterPro" id="IPR046529">
    <property type="entry name" value="DUF6594"/>
</dbReference>
<comment type="caution">
    <text evidence="1">The sequence shown here is derived from an EMBL/GenBank/DDBJ whole genome shotgun (WGS) entry which is preliminary data.</text>
</comment>
<dbReference type="PANTHER" id="PTHR34502:SF4">
    <property type="entry name" value="DUF6594 DOMAIN-CONTAINING PROTEIN"/>
    <property type="match status" value="1"/>
</dbReference>
<evidence type="ECO:0000313" key="2">
    <source>
        <dbReference type="Proteomes" id="UP000245464"/>
    </source>
</evidence>
<name>A0A834RSH9_9PLEO</name>
<sequence length="294" mass="33324">MSPNTTKTDIELSILRDGYPALSRWISRDPDDEALVFRKFGRMSARSILHLQCRIIHVEKEVDDLDERIKRSANIHTVRSLKRWETLMERADVVDSLENQLVTKLAELQILLKECYKTLVLRAQIAKLHKPSDRLVKAYRYFLKVNGIRDSNDSPMNLLSGRAKDFLSCQPGSDTPDTSDLVALQKPPDYDFLSRTLRNHWSFRTKPSAERPDDTFQFEDKNIVRFVAVLSMVLAATLLVGAIVSLYFVRNEKVKLALIAIYTALFAASVKSCTDSKRAEVFAATAAYAAVLVA</sequence>
<dbReference type="GeneID" id="6342719"/>